<dbReference type="InterPro" id="IPR050211">
    <property type="entry name" value="FOX_domain-containing"/>
</dbReference>
<evidence type="ECO:0000256" key="2">
    <source>
        <dbReference type="PROSITE-ProRule" id="PRU00089"/>
    </source>
</evidence>
<dbReference type="PANTHER" id="PTHR11829:SF343">
    <property type="entry name" value="FORK-HEAD DOMAIN-CONTAINING PROTEIN"/>
    <property type="match status" value="1"/>
</dbReference>
<dbReference type="EMBL" id="KV428009">
    <property type="protein sequence ID" value="KZT43110.1"/>
    <property type="molecule type" value="Genomic_DNA"/>
</dbReference>
<keyword evidence="1 2" id="KW-0238">DNA-binding</keyword>
<feature type="compositionally biased region" description="Low complexity" evidence="3">
    <location>
        <begin position="422"/>
        <end position="432"/>
    </location>
</feature>
<dbReference type="STRING" id="1314776.A0A166HV36"/>
<dbReference type="Proteomes" id="UP000076798">
    <property type="component" value="Unassembled WGS sequence"/>
</dbReference>
<dbReference type="GO" id="GO:0000981">
    <property type="term" value="F:DNA-binding transcription factor activity, RNA polymerase II-specific"/>
    <property type="evidence" value="ECO:0007669"/>
    <property type="project" value="TreeGrafter"/>
</dbReference>
<dbReference type="PRINTS" id="PR01217">
    <property type="entry name" value="PRICHEXTENSN"/>
</dbReference>
<feature type="compositionally biased region" description="Basic and acidic residues" evidence="3">
    <location>
        <begin position="483"/>
        <end position="498"/>
    </location>
</feature>
<dbReference type="Pfam" id="PF00250">
    <property type="entry name" value="Forkhead"/>
    <property type="match status" value="1"/>
</dbReference>
<dbReference type="PROSITE" id="PS50039">
    <property type="entry name" value="FORK_HEAD_3"/>
    <property type="match status" value="1"/>
</dbReference>
<feature type="region of interest" description="Disordered" evidence="3">
    <location>
        <begin position="81"/>
        <end position="130"/>
    </location>
</feature>
<dbReference type="InterPro" id="IPR018122">
    <property type="entry name" value="TF_fork_head_CS_1"/>
</dbReference>
<evidence type="ECO:0000256" key="3">
    <source>
        <dbReference type="SAM" id="MobiDB-lite"/>
    </source>
</evidence>
<dbReference type="InterPro" id="IPR036388">
    <property type="entry name" value="WH-like_DNA-bd_sf"/>
</dbReference>
<keyword evidence="6" id="KW-1185">Reference proteome</keyword>
<dbReference type="PRINTS" id="PR00053">
    <property type="entry name" value="FORKHEAD"/>
</dbReference>
<evidence type="ECO:0000313" key="5">
    <source>
        <dbReference type="EMBL" id="KZT43110.1"/>
    </source>
</evidence>
<dbReference type="PANTHER" id="PTHR11829">
    <property type="entry name" value="FORKHEAD BOX PROTEIN"/>
    <property type="match status" value="1"/>
</dbReference>
<dbReference type="AlphaFoldDB" id="A0A166HV36"/>
<evidence type="ECO:0000313" key="6">
    <source>
        <dbReference type="Proteomes" id="UP000076798"/>
    </source>
</evidence>
<dbReference type="CDD" id="cd00059">
    <property type="entry name" value="FH_FOX"/>
    <property type="match status" value="1"/>
</dbReference>
<feature type="compositionally biased region" description="Pro residues" evidence="3">
    <location>
        <begin position="364"/>
        <end position="382"/>
    </location>
</feature>
<accession>A0A166HV36</accession>
<feature type="compositionally biased region" description="Basic and acidic residues" evidence="3">
    <location>
        <begin position="229"/>
        <end position="248"/>
    </location>
</feature>
<sequence>MADNAHRPDPSNSPVSQLLVRLGMTREDLSRKTQEMRKFLSTSELQDSQVSFIAPRPIPPPYSFAKAIPLAPPAFAHTPGPALRPYASSSPPRPSSPITPRRPPVRVSSPVVPSTPEEDREPPFNLPDGPYSPFKPPHSYAALIGQAILASPERALTLDDIYNYISIVYPFFKKGQTNWMNSIRHNLSLNLCFTKIDKNGLPVDRSIKGSLWTIEDQFLPCFAGGGFRKPEDLNRPAKRKNAEEESSQKKRKSKANPERVFHQGTWSRGAVLPPRGSSYASSSSSPRSSPPPSASASSSSSLQDLQGFSTPPPTEVTPPPEKPPQPAPPPRPVVYVPPPAYYPPPTANYSNPTRPIFRATLPKLDPPFFMPKPPTKPKPQPVQPSHTRTPTGPDLLSRVIESRNITPGVHRSPLPFPQSNMRTPTRGSSSRPSMDEVLDPDPVPDLFSSQSTADAPPSPPSPPGLFGTPHLSRTVTPPPRPPETSRHPSPPEKPKEDLLPAIAVIPDRREPPLQPVETESLEPPIETLPEKASTPKALTGKEVSQILSHFTDRKGKGKEIVPERFFTLADFEKEPGFLSNHIPSSDPPAQMHSDVSPPEQDDVTPKRRVVIQSKSLTMTPRRLDFVSTSTSGLVPPSPSLLRTPALLAGSTPIYDPLDASVILADELSRLADPHSGIGESPGSFFGQRTGLLYESPCVSRRGRAGGTWSTGDGGEYD</sequence>
<feature type="compositionally biased region" description="Pro residues" evidence="3">
    <location>
        <begin position="91"/>
        <end position="102"/>
    </location>
</feature>
<dbReference type="InterPro" id="IPR001766">
    <property type="entry name" value="Fork_head_dom"/>
</dbReference>
<feature type="DNA-binding region" description="Fork-head" evidence="2">
    <location>
        <begin position="135"/>
        <end position="232"/>
    </location>
</feature>
<evidence type="ECO:0000259" key="4">
    <source>
        <dbReference type="PROSITE" id="PS50039"/>
    </source>
</evidence>
<dbReference type="SUPFAM" id="SSF46785">
    <property type="entry name" value="Winged helix' DNA-binding domain"/>
    <property type="match status" value="1"/>
</dbReference>
<feature type="region of interest" description="Disordered" evidence="3">
    <location>
        <begin position="229"/>
        <end position="540"/>
    </location>
</feature>
<evidence type="ECO:0000256" key="1">
    <source>
        <dbReference type="ARBA" id="ARBA00023125"/>
    </source>
</evidence>
<keyword evidence="2" id="KW-0539">Nucleus</keyword>
<feature type="compositionally biased region" description="Low complexity" evidence="3">
    <location>
        <begin position="273"/>
        <end position="287"/>
    </location>
</feature>
<dbReference type="GO" id="GO:0005634">
    <property type="term" value="C:nucleus"/>
    <property type="evidence" value="ECO:0007669"/>
    <property type="project" value="UniProtKB-SubCell"/>
</dbReference>
<feature type="region of interest" description="Disordered" evidence="3">
    <location>
        <begin position="577"/>
        <end position="607"/>
    </location>
</feature>
<dbReference type="InterPro" id="IPR036390">
    <property type="entry name" value="WH_DNA-bd_sf"/>
</dbReference>
<feature type="compositionally biased region" description="Pro residues" evidence="3">
    <location>
        <begin position="310"/>
        <end position="346"/>
    </location>
</feature>
<gene>
    <name evidence="5" type="ORF">SISSUDRAFT_1125000</name>
</gene>
<organism evidence="5 6">
    <name type="scientific">Sistotremastrum suecicum HHB10207 ss-3</name>
    <dbReference type="NCBI Taxonomy" id="1314776"/>
    <lineage>
        <taxon>Eukaryota</taxon>
        <taxon>Fungi</taxon>
        <taxon>Dikarya</taxon>
        <taxon>Basidiomycota</taxon>
        <taxon>Agaricomycotina</taxon>
        <taxon>Agaricomycetes</taxon>
        <taxon>Sistotremastrales</taxon>
        <taxon>Sistotremastraceae</taxon>
        <taxon>Sistotremastrum</taxon>
    </lineage>
</organism>
<reference evidence="5 6" key="1">
    <citation type="journal article" date="2016" name="Mol. Biol. Evol.">
        <title>Comparative Genomics of Early-Diverging Mushroom-Forming Fungi Provides Insights into the Origins of Lignocellulose Decay Capabilities.</title>
        <authorList>
            <person name="Nagy L.G."/>
            <person name="Riley R."/>
            <person name="Tritt A."/>
            <person name="Adam C."/>
            <person name="Daum C."/>
            <person name="Floudas D."/>
            <person name="Sun H."/>
            <person name="Yadav J.S."/>
            <person name="Pangilinan J."/>
            <person name="Larsson K.H."/>
            <person name="Matsuura K."/>
            <person name="Barry K."/>
            <person name="Labutti K."/>
            <person name="Kuo R."/>
            <person name="Ohm R.A."/>
            <person name="Bhattacharya S.S."/>
            <person name="Shirouzu T."/>
            <person name="Yoshinaga Y."/>
            <person name="Martin F.M."/>
            <person name="Grigoriev I.V."/>
            <person name="Hibbett D.S."/>
        </authorList>
    </citation>
    <scope>NUCLEOTIDE SEQUENCE [LARGE SCALE GENOMIC DNA]</scope>
    <source>
        <strain evidence="5 6">HHB10207 ss-3</strain>
    </source>
</reference>
<feature type="compositionally biased region" description="Low complexity" evidence="3">
    <location>
        <begin position="105"/>
        <end position="115"/>
    </location>
</feature>
<name>A0A166HV36_9AGAM</name>
<comment type="subcellular location">
    <subcellularLocation>
        <location evidence="2">Nucleus</location>
    </subcellularLocation>
</comment>
<proteinExistence type="predicted"/>
<dbReference type="OrthoDB" id="5954824at2759"/>
<dbReference type="Gene3D" id="1.10.10.10">
    <property type="entry name" value="Winged helix-like DNA-binding domain superfamily/Winged helix DNA-binding domain"/>
    <property type="match status" value="1"/>
</dbReference>
<protein>
    <recommendedName>
        <fullName evidence="4">Fork-head domain-containing protein</fullName>
    </recommendedName>
</protein>
<dbReference type="SMART" id="SM00339">
    <property type="entry name" value="FH"/>
    <property type="match status" value="1"/>
</dbReference>
<feature type="domain" description="Fork-head" evidence="4">
    <location>
        <begin position="135"/>
        <end position="232"/>
    </location>
</feature>
<dbReference type="GO" id="GO:0000978">
    <property type="term" value="F:RNA polymerase II cis-regulatory region sequence-specific DNA binding"/>
    <property type="evidence" value="ECO:0007669"/>
    <property type="project" value="TreeGrafter"/>
</dbReference>
<dbReference type="PROSITE" id="PS00657">
    <property type="entry name" value="FORK_HEAD_1"/>
    <property type="match status" value="1"/>
</dbReference>